<sequence>MQAEAMLKTHPNPLSVQKQLVACVEACFDCAHHCTACADACLAEDNVADLRGCIRTDLDCADICNTTARVLSRQTAFGESPAATQVKACRDACQKCAAHCEGHGDQNQHCALCAEACNRCVKACDDLLGEIDS</sequence>
<dbReference type="EMBL" id="AFNV02000010">
    <property type="protein sequence ID" value="ERJ19386.1"/>
    <property type="molecule type" value="Genomic_DNA"/>
</dbReference>
<dbReference type="Pfam" id="PF03860">
    <property type="entry name" value="Csp"/>
    <property type="match status" value="1"/>
</dbReference>
<dbReference type="OrthoDB" id="5396211at2"/>
<evidence type="ECO:0008006" key="3">
    <source>
        <dbReference type="Google" id="ProtNLM"/>
    </source>
</evidence>
<evidence type="ECO:0000313" key="2">
    <source>
        <dbReference type="Proteomes" id="UP000006242"/>
    </source>
</evidence>
<dbReference type="InterPro" id="IPR005560">
    <property type="entry name" value="Csp_YhjQ"/>
</dbReference>
<organism evidence="1 2">
    <name type="scientific">Salinisphaera shabanensis E1L3A</name>
    <dbReference type="NCBI Taxonomy" id="1033802"/>
    <lineage>
        <taxon>Bacteria</taxon>
        <taxon>Pseudomonadati</taxon>
        <taxon>Pseudomonadota</taxon>
        <taxon>Gammaproteobacteria</taxon>
        <taxon>Salinisphaerales</taxon>
        <taxon>Salinisphaeraceae</taxon>
        <taxon>Salinisphaera</taxon>
    </lineage>
</organism>
<evidence type="ECO:0000313" key="1">
    <source>
        <dbReference type="EMBL" id="ERJ19386.1"/>
    </source>
</evidence>
<proteinExistence type="predicted"/>
<comment type="caution">
    <text evidence="1">The sequence shown here is derived from an EMBL/GenBank/DDBJ whole genome shotgun (WGS) entry which is preliminary data.</text>
</comment>
<dbReference type="InterPro" id="IPR044543">
    <property type="entry name" value="YHJQ-like"/>
</dbReference>
<dbReference type="Proteomes" id="UP000006242">
    <property type="component" value="Unassembled WGS sequence"/>
</dbReference>
<name>U2E6J4_9GAMM</name>
<protein>
    <recommendedName>
        <fullName evidence="3">Ferredoxin protein</fullName>
    </recommendedName>
</protein>
<dbReference type="eggNOG" id="ENOG5032SB1">
    <property type="taxonomic scope" value="Bacteria"/>
</dbReference>
<reference evidence="1 2" key="2">
    <citation type="journal article" date="2013" name="PLoS ONE">
        <title>INDIGO - INtegrated Data Warehouse of MIcrobial GenOmes with Examples from the Red Sea Extremophiles.</title>
        <authorList>
            <person name="Alam I."/>
            <person name="Antunes A."/>
            <person name="Kamau A.A."/>
            <person name="Ba Alawi W."/>
            <person name="Kalkatawi M."/>
            <person name="Stingl U."/>
            <person name="Bajic V.B."/>
        </authorList>
    </citation>
    <scope>NUCLEOTIDE SEQUENCE [LARGE SCALE GENOMIC DNA]</scope>
    <source>
        <strain evidence="1 2">E1L3A</strain>
    </source>
</reference>
<dbReference type="PANTHER" id="PTHR37310">
    <property type="entry name" value="CYTOPLASMIC PROTEIN-RELATED"/>
    <property type="match status" value="1"/>
</dbReference>
<dbReference type="PANTHER" id="PTHR37310:SF1">
    <property type="entry name" value="CYTOPLASMIC PROTEIN"/>
    <property type="match status" value="1"/>
</dbReference>
<keyword evidence="2" id="KW-1185">Reference proteome</keyword>
<dbReference type="AlphaFoldDB" id="U2E6J4"/>
<dbReference type="STRING" id="1033802.SSPSH_001760"/>
<dbReference type="CDD" id="cd08026">
    <property type="entry name" value="DUF326"/>
    <property type="match status" value="1"/>
</dbReference>
<dbReference type="RefSeq" id="WP_006914022.1">
    <property type="nucleotide sequence ID" value="NZ_AFNV02000010.1"/>
</dbReference>
<gene>
    <name evidence="1" type="ORF">SSPSH_001760</name>
</gene>
<reference evidence="1 2" key="1">
    <citation type="journal article" date="2011" name="J. Bacteriol.">
        <title>Genome sequence of Salinisphaera shabanensis, a gammaproteobacterium from the harsh, variable environment of the brine-seawater interface of the Shaban Deep in the Red Sea.</title>
        <authorList>
            <person name="Antunes A."/>
            <person name="Alam I."/>
            <person name="Bajic V.B."/>
            <person name="Stingl U."/>
        </authorList>
    </citation>
    <scope>NUCLEOTIDE SEQUENCE [LARGE SCALE GENOMIC DNA]</scope>
    <source>
        <strain evidence="1 2">E1L3A</strain>
    </source>
</reference>
<dbReference type="Gene3D" id="1.20.1270.360">
    <property type="match status" value="1"/>
</dbReference>
<accession>U2E6J4</accession>